<dbReference type="AlphaFoldDB" id="A0A2S5AB61"/>
<organism evidence="2 3">
    <name type="scientific">Flavobacterium alvei</name>
    <dbReference type="NCBI Taxonomy" id="2080416"/>
    <lineage>
        <taxon>Bacteria</taxon>
        <taxon>Pseudomonadati</taxon>
        <taxon>Bacteroidota</taxon>
        <taxon>Flavobacteriia</taxon>
        <taxon>Flavobacteriales</taxon>
        <taxon>Flavobacteriaceae</taxon>
        <taxon>Flavobacterium</taxon>
    </lineage>
</organism>
<gene>
    <name evidence="2" type="ORF">C3L50_10760</name>
</gene>
<dbReference type="OrthoDB" id="1367123at2"/>
<evidence type="ECO:0000256" key="1">
    <source>
        <dbReference type="SAM" id="Phobius"/>
    </source>
</evidence>
<reference evidence="2 3" key="1">
    <citation type="submission" date="2018-01" db="EMBL/GenBank/DDBJ databases">
        <authorList>
            <person name="Gaut B.S."/>
            <person name="Morton B.R."/>
            <person name="Clegg M.T."/>
            <person name="Duvall M.R."/>
        </authorList>
    </citation>
    <scope>NUCLEOTIDE SEQUENCE [LARGE SCALE GENOMIC DNA]</scope>
    <source>
        <strain evidence="2 3">HR-AY</strain>
    </source>
</reference>
<accession>A0A2S5AB61</accession>
<keyword evidence="1" id="KW-0812">Transmembrane</keyword>
<proteinExistence type="predicted"/>
<sequence>MNFSSFKNIPPIFLYFLSIIAFVLSNLVRDQNMVLYYLLLILGAGFFIFGFFKSRNKRE</sequence>
<dbReference type="Proteomes" id="UP000237310">
    <property type="component" value="Unassembled WGS sequence"/>
</dbReference>
<evidence type="ECO:0000313" key="3">
    <source>
        <dbReference type="Proteomes" id="UP000237310"/>
    </source>
</evidence>
<feature type="transmembrane region" description="Helical" evidence="1">
    <location>
        <begin position="34"/>
        <end position="52"/>
    </location>
</feature>
<keyword evidence="1" id="KW-0472">Membrane</keyword>
<name>A0A2S5AB61_9FLAO</name>
<feature type="transmembrane region" description="Helical" evidence="1">
    <location>
        <begin position="12"/>
        <end position="28"/>
    </location>
</feature>
<evidence type="ECO:0000313" key="2">
    <source>
        <dbReference type="EMBL" id="POY39632.1"/>
    </source>
</evidence>
<keyword evidence="3" id="KW-1185">Reference proteome</keyword>
<comment type="caution">
    <text evidence="2">The sequence shown here is derived from an EMBL/GenBank/DDBJ whole genome shotgun (WGS) entry which is preliminary data.</text>
</comment>
<dbReference type="EMBL" id="PQVG01000005">
    <property type="protein sequence ID" value="POY39632.1"/>
    <property type="molecule type" value="Genomic_DNA"/>
</dbReference>
<keyword evidence="1" id="KW-1133">Transmembrane helix</keyword>
<protein>
    <submittedName>
        <fullName evidence="2">Uncharacterized protein</fullName>
    </submittedName>
</protein>